<keyword evidence="7 11" id="KW-1133">Transmembrane helix</keyword>
<dbReference type="SUPFAM" id="SSF161111">
    <property type="entry name" value="Cation efflux protein transmembrane domain-like"/>
    <property type="match status" value="1"/>
</dbReference>
<dbReference type="InterPro" id="IPR027469">
    <property type="entry name" value="Cation_efflux_TMD_sf"/>
</dbReference>
<keyword evidence="13" id="KW-1185">Reference proteome</keyword>
<evidence type="ECO:0000256" key="6">
    <source>
        <dbReference type="ARBA" id="ARBA00022833"/>
    </source>
</evidence>
<protein>
    <recommendedName>
        <fullName evidence="14">Transmembrane protein 163</fullName>
    </recommendedName>
</protein>
<evidence type="ECO:0000313" key="13">
    <source>
        <dbReference type="Proteomes" id="UP001383192"/>
    </source>
</evidence>
<evidence type="ECO:0000256" key="9">
    <source>
        <dbReference type="ARBA" id="ARBA00023136"/>
    </source>
</evidence>
<feature type="transmembrane region" description="Helical" evidence="11">
    <location>
        <begin position="12"/>
        <end position="34"/>
    </location>
</feature>
<dbReference type="InterPro" id="IPR026765">
    <property type="entry name" value="Tmem163"/>
</dbReference>
<dbReference type="PANTHER" id="PTHR31937">
    <property type="entry name" value="TRANSMEMBRANE PROTEIN 163"/>
    <property type="match status" value="1"/>
</dbReference>
<feature type="transmembrane region" description="Helical" evidence="11">
    <location>
        <begin position="89"/>
        <end position="111"/>
    </location>
</feature>
<feature type="transmembrane region" description="Helical" evidence="11">
    <location>
        <begin position="182"/>
        <end position="199"/>
    </location>
</feature>
<evidence type="ECO:0000256" key="5">
    <source>
        <dbReference type="ARBA" id="ARBA00022753"/>
    </source>
</evidence>
<feature type="transmembrane region" description="Helical" evidence="11">
    <location>
        <begin position="117"/>
        <end position="138"/>
    </location>
</feature>
<evidence type="ECO:0000256" key="1">
    <source>
        <dbReference type="ARBA" id="ARBA00004146"/>
    </source>
</evidence>
<feature type="transmembrane region" description="Helical" evidence="11">
    <location>
        <begin position="40"/>
        <end position="62"/>
    </location>
</feature>
<evidence type="ECO:0000256" key="8">
    <source>
        <dbReference type="ARBA" id="ARBA00023018"/>
    </source>
</evidence>
<feature type="transmembrane region" description="Helical" evidence="11">
    <location>
        <begin position="158"/>
        <end position="176"/>
    </location>
</feature>
<name>A0AAW0CXZ8_9AGAR</name>
<evidence type="ECO:0000256" key="10">
    <source>
        <dbReference type="ARBA" id="ARBA00023329"/>
    </source>
</evidence>
<dbReference type="GO" id="GO:0031901">
    <property type="term" value="C:early endosome membrane"/>
    <property type="evidence" value="ECO:0007669"/>
    <property type="project" value="UniProtKB-SubCell"/>
</dbReference>
<comment type="subcellular location">
    <subcellularLocation>
        <location evidence="2">Cytoplasmic vesicle</location>
        <location evidence="2">Secretory vesicle</location>
        <location evidence="2">Synaptic vesicle membrane</location>
        <topology evidence="2">Multi-pass membrane protein</topology>
    </subcellularLocation>
    <subcellularLocation>
        <location evidence="1">Early endosome membrane</location>
    </subcellularLocation>
</comment>
<keyword evidence="4 11" id="KW-0812">Transmembrane</keyword>
<organism evidence="12 13">
    <name type="scientific">Paramarasmius palmivorus</name>
    <dbReference type="NCBI Taxonomy" id="297713"/>
    <lineage>
        <taxon>Eukaryota</taxon>
        <taxon>Fungi</taxon>
        <taxon>Dikarya</taxon>
        <taxon>Basidiomycota</taxon>
        <taxon>Agaricomycotina</taxon>
        <taxon>Agaricomycetes</taxon>
        <taxon>Agaricomycetidae</taxon>
        <taxon>Agaricales</taxon>
        <taxon>Marasmiineae</taxon>
        <taxon>Marasmiaceae</taxon>
        <taxon>Paramarasmius</taxon>
    </lineage>
</organism>
<keyword evidence="8" id="KW-0770">Synapse</keyword>
<evidence type="ECO:0000313" key="12">
    <source>
        <dbReference type="EMBL" id="KAK7043215.1"/>
    </source>
</evidence>
<sequence>MPTYRRLQQYALAISVISIVYCAAEGAVSIGLGAESSSRSLVFFGIQSGIEVISAVIVCWRFRNVAPPGEEKQVVLTPRELRFEKTATIGIAYLLIALCLATEGTAIFGLVTHDEPTTSNASLIISASALLLMVAIWIPKRYLARALNSSTMQGETQCSLSCIQMTVVLFLGALIFKVWRGGWWVDSATSVVLGLLFGWEGWKMWRWATSPEFDGGCCNHCHSKEAGDSEAGKVEIEERYKDLCGCCLASEECRLADECKCPTPTDSSEVRALLLPLAILVLTLP</sequence>
<comment type="caution">
    <text evidence="12">The sequence shown here is derived from an EMBL/GenBank/DDBJ whole genome shotgun (WGS) entry which is preliminary data.</text>
</comment>
<dbReference type="EMBL" id="JAYKXP010000029">
    <property type="protein sequence ID" value="KAK7043215.1"/>
    <property type="molecule type" value="Genomic_DNA"/>
</dbReference>
<keyword evidence="5" id="KW-0967">Endosome</keyword>
<gene>
    <name evidence="12" type="ORF">VNI00_008569</name>
</gene>
<dbReference type="PANTHER" id="PTHR31937:SF2">
    <property type="entry name" value="TRANSMEMBRANE PROTEIN 163"/>
    <property type="match status" value="1"/>
</dbReference>
<dbReference type="Proteomes" id="UP001383192">
    <property type="component" value="Unassembled WGS sequence"/>
</dbReference>
<evidence type="ECO:0000256" key="4">
    <source>
        <dbReference type="ARBA" id="ARBA00022692"/>
    </source>
</evidence>
<evidence type="ECO:0000256" key="11">
    <source>
        <dbReference type="SAM" id="Phobius"/>
    </source>
</evidence>
<evidence type="ECO:0000256" key="7">
    <source>
        <dbReference type="ARBA" id="ARBA00022989"/>
    </source>
</evidence>
<reference evidence="12 13" key="1">
    <citation type="submission" date="2024-01" db="EMBL/GenBank/DDBJ databases">
        <title>A draft genome for a cacao thread blight-causing isolate of Paramarasmius palmivorus.</title>
        <authorList>
            <person name="Baruah I.K."/>
            <person name="Bukari Y."/>
            <person name="Amoako-Attah I."/>
            <person name="Meinhardt L.W."/>
            <person name="Bailey B.A."/>
            <person name="Cohen S.P."/>
        </authorList>
    </citation>
    <scope>NUCLEOTIDE SEQUENCE [LARGE SCALE GENOMIC DNA]</scope>
    <source>
        <strain evidence="12 13">GH-12</strain>
    </source>
</reference>
<dbReference type="Gene3D" id="1.20.1510.10">
    <property type="entry name" value="Cation efflux protein transmembrane domain"/>
    <property type="match status" value="1"/>
</dbReference>
<comment type="similarity">
    <text evidence="3">Belongs to the TMEM163 family.</text>
</comment>
<keyword evidence="10" id="KW-0968">Cytoplasmic vesicle</keyword>
<evidence type="ECO:0000256" key="2">
    <source>
        <dbReference type="ARBA" id="ARBA00004644"/>
    </source>
</evidence>
<keyword evidence="9 11" id="KW-0472">Membrane</keyword>
<evidence type="ECO:0008006" key="14">
    <source>
        <dbReference type="Google" id="ProtNLM"/>
    </source>
</evidence>
<accession>A0AAW0CXZ8</accession>
<proteinExistence type="inferred from homology"/>
<keyword evidence="6" id="KW-0862">Zinc</keyword>
<dbReference type="AlphaFoldDB" id="A0AAW0CXZ8"/>
<evidence type="ECO:0000256" key="3">
    <source>
        <dbReference type="ARBA" id="ARBA00008731"/>
    </source>
</evidence>